<sequence length="144" mass="15429">MAATCSRNLFLAAKPKTIGAAATSLPSKPLQQSCWPSLGLSYAMPCSCRSSGRSAPHTTRRATRARCWTPCRHQSAQLLLPRCRRSRSSSRAGLVLVTATICNFSLHFTKLSTAYDMPGYTYAVLDYMLTAIGVAAVASAVVLA</sequence>
<evidence type="ECO:0000313" key="2">
    <source>
        <dbReference type="EMBL" id="KAE8974462.1"/>
    </source>
</evidence>
<accession>A0A6A3HZE1</accession>
<evidence type="ECO:0000313" key="3">
    <source>
        <dbReference type="EMBL" id="KAE9064204.1"/>
    </source>
</evidence>
<keyword evidence="1" id="KW-1133">Transmembrane helix</keyword>
<dbReference type="Proteomes" id="UP000440367">
    <property type="component" value="Unassembled WGS sequence"/>
</dbReference>
<dbReference type="Proteomes" id="UP000440732">
    <property type="component" value="Unassembled WGS sequence"/>
</dbReference>
<dbReference type="Proteomes" id="UP000460718">
    <property type="component" value="Unassembled WGS sequence"/>
</dbReference>
<comment type="caution">
    <text evidence="2">The sequence shown here is derived from an EMBL/GenBank/DDBJ whole genome shotgun (WGS) entry which is preliminary data.</text>
</comment>
<evidence type="ECO:0000256" key="1">
    <source>
        <dbReference type="SAM" id="Phobius"/>
    </source>
</evidence>
<evidence type="ECO:0000313" key="4">
    <source>
        <dbReference type="EMBL" id="KAE9166140.1"/>
    </source>
</evidence>
<keyword evidence="1" id="KW-0472">Membrane</keyword>
<organism evidence="2 9">
    <name type="scientific">Phytophthora fragariae</name>
    <dbReference type="NCBI Taxonomy" id="53985"/>
    <lineage>
        <taxon>Eukaryota</taxon>
        <taxon>Sar</taxon>
        <taxon>Stramenopiles</taxon>
        <taxon>Oomycota</taxon>
        <taxon>Peronosporomycetes</taxon>
        <taxon>Peronosporales</taxon>
        <taxon>Peronosporaceae</taxon>
        <taxon>Phytophthora</taxon>
    </lineage>
</organism>
<gene>
    <name evidence="5" type="ORF">PF001_g26592</name>
    <name evidence="4" type="ORF">PF002_g31192</name>
    <name evidence="3" type="ORF">PF006_g30755</name>
    <name evidence="2" type="ORF">PF011_g24853</name>
</gene>
<dbReference type="Proteomes" id="UP000437068">
    <property type="component" value="Unassembled WGS sequence"/>
</dbReference>
<proteinExistence type="predicted"/>
<evidence type="ECO:0000313" key="7">
    <source>
        <dbReference type="Proteomes" id="UP000440367"/>
    </source>
</evidence>
<feature type="transmembrane region" description="Helical" evidence="1">
    <location>
        <begin position="120"/>
        <end position="143"/>
    </location>
</feature>
<name>A0A6A3HZE1_9STRA</name>
<dbReference type="AlphaFoldDB" id="A0A6A3HZE1"/>
<dbReference type="EMBL" id="QXFW01002906">
    <property type="protein sequence ID" value="KAE8974462.1"/>
    <property type="molecule type" value="Genomic_DNA"/>
</dbReference>
<reference evidence="2 9" key="1">
    <citation type="submission" date="2018-09" db="EMBL/GenBank/DDBJ databases">
        <title>Genomic investigation of the strawberry pathogen Phytophthora fragariae indicates pathogenicity is determined by transcriptional variation in three key races.</title>
        <authorList>
            <person name="Adams T.M."/>
            <person name="Armitage A.D."/>
            <person name="Sobczyk M.K."/>
            <person name="Bates H.J."/>
            <person name="Dunwell J.M."/>
            <person name="Nellist C.F."/>
            <person name="Harrison R.J."/>
        </authorList>
    </citation>
    <scope>NUCLEOTIDE SEQUENCE [LARGE SCALE GENOMIC DNA]</scope>
    <source>
        <strain evidence="5 6">A4</strain>
        <strain evidence="4 7">BC-1</strain>
        <strain evidence="3 8">NOV-5</strain>
        <strain evidence="2 9">SCRP245</strain>
    </source>
</reference>
<evidence type="ECO:0000313" key="8">
    <source>
        <dbReference type="Proteomes" id="UP000440732"/>
    </source>
</evidence>
<feature type="transmembrane region" description="Helical" evidence="1">
    <location>
        <begin position="92"/>
        <end position="108"/>
    </location>
</feature>
<evidence type="ECO:0000313" key="5">
    <source>
        <dbReference type="EMBL" id="KAE9275422.1"/>
    </source>
</evidence>
<dbReference type="EMBL" id="QXGD01005451">
    <property type="protein sequence ID" value="KAE9166140.1"/>
    <property type="molecule type" value="Genomic_DNA"/>
</dbReference>
<dbReference type="EMBL" id="QXGE01003375">
    <property type="protein sequence ID" value="KAE9275422.1"/>
    <property type="molecule type" value="Genomic_DNA"/>
</dbReference>
<evidence type="ECO:0000313" key="9">
    <source>
        <dbReference type="Proteomes" id="UP000460718"/>
    </source>
</evidence>
<dbReference type="EMBL" id="QXGA01006148">
    <property type="protein sequence ID" value="KAE9064204.1"/>
    <property type="molecule type" value="Genomic_DNA"/>
</dbReference>
<evidence type="ECO:0000313" key="6">
    <source>
        <dbReference type="Proteomes" id="UP000437068"/>
    </source>
</evidence>
<keyword evidence="1" id="KW-0812">Transmembrane</keyword>
<protein>
    <submittedName>
        <fullName evidence="2">Uncharacterized protein</fullName>
    </submittedName>
</protein>